<keyword evidence="6" id="KW-1185">Reference proteome</keyword>
<dbReference type="SMART" id="SM00060">
    <property type="entry name" value="FN3"/>
    <property type="match status" value="2"/>
</dbReference>
<evidence type="ECO:0000256" key="2">
    <source>
        <dbReference type="SAM" id="SignalP"/>
    </source>
</evidence>
<dbReference type="CDD" id="cd00096">
    <property type="entry name" value="Ig"/>
    <property type="match status" value="2"/>
</dbReference>
<feature type="domain" description="Ig-like" evidence="3">
    <location>
        <begin position="309"/>
        <end position="438"/>
    </location>
</feature>
<dbReference type="CDD" id="cd00063">
    <property type="entry name" value="FN3"/>
    <property type="match status" value="2"/>
</dbReference>
<dbReference type="InterPro" id="IPR013783">
    <property type="entry name" value="Ig-like_fold"/>
</dbReference>
<dbReference type="Gene3D" id="2.60.40.10">
    <property type="entry name" value="Immunoglobulins"/>
    <property type="match status" value="7"/>
</dbReference>
<dbReference type="InterPro" id="IPR050964">
    <property type="entry name" value="Striated_Muscle_Regulatory"/>
</dbReference>
<dbReference type="AlphaFoldDB" id="A0A177B2P9"/>
<name>A0A177B2P9_9BILA</name>
<keyword evidence="1" id="KW-0677">Repeat</keyword>
<feature type="domain" description="Ig-like" evidence="3">
    <location>
        <begin position="140"/>
        <end position="206"/>
    </location>
</feature>
<dbReference type="SMART" id="SM00409">
    <property type="entry name" value="IG"/>
    <property type="match status" value="5"/>
</dbReference>
<feature type="domain" description="Ig-like" evidence="3">
    <location>
        <begin position="31"/>
        <end position="116"/>
    </location>
</feature>
<dbReference type="EMBL" id="LWCA01000449">
    <property type="protein sequence ID" value="OAF68420.1"/>
    <property type="molecule type" value="Genomic_DNA"/>
</dbReference>
<dbReference type="InterPro" id="IPR036179">
    <property type="entry name" value="Ig-like_dom_sf"/>
</dbReference>
<dbReference type="Pfam" id="PF00041">
    <property type="entry name" value="fn3"/>
    <property type="match status" value="1"/>
</dbReference>
<evidence type="ECO:0000259" key="4">
    <source>
        <dbReference type="PROSITE" id="PS50853"/>
    </source>
</evidence>
<dbReference type="OrthoDB" id="5985519at2759"/>
<dbReference type="Proteomes" id="UP000078046">
    <property type="component" value="Unassembled WGS sequence"/>
</dbReference>
<dbReference type="PANTHER" id="PTHR13817">
    <property type="entry name" value="TITIN"/>
    <property type="match status" value="1"/>
</dbReference>
<dbReference type="PANTHER" id="PTHR13817:SF73">
    <property type="entry name" value="FIBRONECTIN TYPE-III DOMAIN-CONTAINING PROTEIN"/>
    <property type="match status" value="1"/>
</dbReference>
<dbReference type="PROSITE" id="PS50853">
    <property type="entry name" value="FN3"/>
    <property type="match status" value="1"/>
</dbReference>
<dbReference type="InterPro" id="IPR036116">
    <property type="entry name" value="FN3_sf"/>
</dbReference>
<protein>
    <submittedName>
        <fullName evidence="5">Uncharacterized protein</fullName>
    </submittedName>
</protein>
<dbReference type="InterPro" id="IPR003598">
    <property type="entry name" value="Ig_sub2"/>
</dbReference>
<dbReference type="SMART" id="SM00408">
    <property type="entry name" value="IGc2"/>
    <property type="match status" value="5"/>
</dbReference>
<proteinExistence type="predicted"/>
<feature type="signal peptide" evidence="2">
    <location>
        <begin position="1"/>
        <end position="16"/>
    </location>
</feature>
<comment type="caution">
    <text evidence="5">The sequence shown here is derived from an EMBL/GenBank/DDBJ whole genome shotgun (WGS) entry which is preliminary data.</text>
</comment>
<dbReference type="Pfam" id="PF13927">
    <property type="entry name" value="Ig_3"/>
    <property type="match status" value="1"/>
</dbReference>
<accession>A0A177B2P9</accession>
<keyword evidence="2" id="KW-0732">Signal</keyword>
<reference evidence="5 6" key="1">
    <citation type="submission" date="2016-04" db="EMBL/GenBank/DDBJ databases">
        <title>The genome of Intoshia linei affirms orthonectids as highly simplified spiralians.</title>
        <authorList>
            <person name="Mikhailov K.V."/>
            <person name="Slusarev G.S."/>
            <person name="Nikitin M.A."/>
            <person name="Logacheva M.D."/>
            <person name="Penin A."/>
            <person name="Aleoshin V."/>
            <person name="Panchin Y.V."/>
        </authorList>
    </citation>
    <scope>NUCLEOTIDE SEQUENCE [LARGE SCALE GENOMIC DNA]</scope>
    <source>
        <strain evidence="5">Intl2013</strain>
        <tissue evidence="5">Whole animal</tissue>
    </source>
</reference>
<gene>
    <name evidence="5" type="ORF">A3Q56_03853</name>
</gene>
<dbReference type="InterPro" id="IPR003599">
    <property type="entry name" value="Ig_sub"/>
</dbReference>
<feature type="domain" description="Ig-like" evidence="3">
    <location>
        <begin position="212"/>
        <end position="302"/>
    </location>
</feature>
<dbReference type="Pfam" id="PF07679">
    <property type="entry name" value="I-set"/>
    <property type="match status" value="2"/>
</dbReference>
<feature type="chain" id="PRO_5008056821" evidence="2">
    <location>
        <begin position="17"/>
        <end position="814"/>
    </location>
</feature>
<evidence type="ECO:0000259" key="3">
    <source>
        <dbReference type="PROSITE" id="PS50835"/>
    </source>
</evidence>
<feature type="domain" description="Ig-like" evidence="3">
    <location>
        <begin position="443"/>
        <end position="539"/>
    </location>
</feature>
<sequence>MFILIILIIFIEFINGQLIYVNPTVLIKDIGENALFTCGIENETSFGVVKRELQWIDTRLKEILSTYQRVYTMKNIELNTNTLSLFFEDIRATDSGKYTCMYWNGNDKIEKSVQLKISRKIRFNDVELIQNIVLHKSNLVKCSVEGDKSPIVSWRINNTLIDKNDNDYVIDLQGLIVKNTQKYHNGIYQCRAVLSDLSNYDYKNIKVNVIWPPFFKIKLRKEILVPEYQKKSIKCEAEGGNPPPTYKFLRNGVPITEMYQIMTSDTLNGLLKIEHARLELTDTYECEASNLAGVAIQTIPITIGMIPRPRRIVNATDYIGSTIHITCQVRSNPEPIMFIEKWPLHDSVKWLEDDRYPAKEATYYDTIMEYMHNKNIEDYKNPILKNQNTLLVDNRISVKVFNYSLTLTINNIQITDQANYSCIAVNAAGLMRANVSLNVLHEPIFNLNASTKKIYIWSGYTRNLSCIFSANPEGKVEWYRYGVKLYHDDIYLPTRHRFFQNHWYLQIYAKHRHDVIGRNDVFGTYTCRAFNKIGTKEIQMKVIKGLIPKTPIGVLIKHITPTSAVVEFRNINETLDRPKNLHYHIRYANKIVQVENTHKNTHGVVLNKLNPNSDYKLQIYAVNEVGNGPTLISTFRTKNFQIPSNPKITKLITFSFINEVTLFLKTPETGGKKIVLYEIIFRKLMDNFNMYSFNISIESNIKSLDSKTFSDWVLLRFEEDVSMSSRFIVVTGLDDNSLYEVVVYAKNSIGYSEPTCCLVGTNIEAFIYTLNSCIYQEKTYTLKNNVFYSTYQLNNSIQASISIHVSLFFFFIFV</sequence>
<dbReference type="SUPFAM" id="SSF48726">
    <property type="entry name" value="Immunoglobulin"/>
    <property type="match status" value="5"/>
</dbReference>
<dbReference type="PROSITE" id="PS50835">
    <property type="entry name" value="IG_LIKE"/>
    <property type="match status" value="5"/>
</dbReference>
<dbReference type="SUPFAM" id="SSF49265">
    <property type="entry name" value="Fibronectin type III"/>
    <property type="match status" value="1"/>
</dbReference>
<dbReference type="InterPro" id="IPR013098">
    <property type="entry name" value="Ig_I-set"/>
</dbReference>
<dbReference type="InterPro" id="IPR007110">
    <property type="entry name" value="Ig-like_dom"/>
</dbReference>
<evidence type="ECO:0000256" key="1">
    <source>
        <dbReference type="ARBA" id="ARBA00022737"/>
    </source>
</evidence>
<organism evidence="5 6">
    <name type="scientific">Intoshia linei</name>
    <dbReference type="NCBI Taxonomy" id="1819745"/>
    <lineage>
        <taxon>Eukaryota</taxon>
        <taxon>Metazoa</taxon>
        <taxon>Spiralia</taxon>
        <taxon>Lophotrochozoa</taxon>
        <taxon>Mesozoa</taxon>
        <taxon>Orthonectida</taxon>
        <taxon>Rhopaluridae</taxon>
        <taxon>Intoshia</taxon>
    </lineage>
</organism>
<evidence type="ECO:0000313" key="5">
    <source>
        <dbReference type="EMBL" id="OAF68420.1"/>
    </source>
</evidence>
<feature type="domain" description="Fibronectin type-III" evidence="4">
    <location>
        <begin position="550"/>
        <end position="640"/>
    </location>
</feature>
<evidence type="ECO:0000313" key="6">
    <source>
        <dbReference type="Proteomes" id="UP000078046"/>
    </source>
</evidence>
<dbReference type="InterPro" id="IPR003961">
    <property type="entry name" value="FN3_dom"/>
</dbReference>